<keyword evidence="7" id="KW-0315">Glutamine amidotransferase</keyword>
<accession>A0AAV9IK89</accession>
<dbReference type="InterPro" id="IPR035584">
    <property type="entry name" value="PurF_N"/>
</dbReference>
<evidence type="ECO:0000256" key="4">
    <source>
        <dbReference type="ARBA" id="ARBA00022676"/>
    </source>
</evidence>
<keyword evidence="14" id="KW-1185">Reference proteome</keyword>
<dbReference type="PANTHER" id="PTHR11907">
    <property type="entry name" value="AMIDOPHOSPHORIBOSYLTRANSFERASE"/>
    <property type="match status" value="1"/>
</dbReference>
<evidence type="ECO:0000256" key="5">
    <source>
        <dbReference type="ARBA" id="ARBA00022679"/>
    </source>
</evidence>
<evidence type="ECO:0000256" key="8">
    <source>
        <dbReference type="PIRNR" id="PIRNR000485"/>
    </source>
</evidence>
<dbReference type="GO" id="GO:0046872">
    <property type="term" value="F:metal ion binding"/>
    <property type="evidence" value="ECO:0007669"/>
    <property type="project" value="UniProtKB-KW"/>
</dbReference>
<dbReference type="HAMAP" id="MF_01931">
    <property type="entry name" value="PurF"/>
    <property type="match status" value="1"/>
</dbReference>
<dbReference type="InterPro" id="IPR000836">
    <property type="entry name" value="PRTase_dom"/>
</dbReference>
<dbReference type="SUPFAM" id="SSF53271">
    <property type="entry name" value="PRTase-like"/>
    <property type="match status" value="1"/>
</dbReference>
<feature type="binding site" evidence="10">
    <location>
        <position position="438"/>
    </location>
    <ligand>
        <name>Mg(2+)</name>
        <dbReference type="ChEBI" id="CHEBI:18420"/>
    </ligand>
</feature>
<evidence type="ECO:0000256" key="11">
    <source>
        <dbReference type="PIRSR" id="PIRSR000485-3"/>
    </source>
</evidence>
<evidence type="ECO:0000256" key="10">
    <source>
        <dbReference type="PIRSR" id="PIRSR000485-2"/>
    </source>
</evidence>
<keyword evidence="10" id="KW-0460">Magnesium</keyword>
<comment type="similarity">
    <text evidence="2 8">In the C-terminal section; belongs to the purine/pyrimidine phosphoribosyltransferase family.</text>
</comment>
<comment type="pathway">
    <text evidence="1 8">Purine metabolism; IMP biosynthesis via de novo pathway; N(1)-(5-phospho-D-ribosyl)glycinamide from 5-phospho-alpha-D-ribose 1-diphosphate: step 1/2.</text>
</comment>
<dbReference type="Gene3D" id="3.60.20.10">
    <property type="entry name" value="Glutamine Phosphoribosylpyrophosphate, subunit 1, domain 1"/>
    <property type="match status" value="1"/>
</dbReference>
<evidence type="ECO:0000256" key="9">
    <source>
        <dbReference type="PIRSR" id="PIRSR000485-1"/>
    </source>
</evidence>
<evidence type="ECO:0000256" key="2">
    <source>
        <dbReference type="ARBA" id="ARBA00010138"/>
    </source>
</evidence>
<proteinExistence type="inferred from homology"/>
<dbReference type="InterPro" id="IPR029057">
    <property type="entry name" value="PRTase-like"/>
</dbReference>
<comment type="caution">
    <text evidence="13">The sequence shown here is derived from an EMBL/GenBank/DDBJ whole genome shotgun (WGS) entry which is preliminary data.</text>
</comment>
<dbReference type="GO" id="GO:0006164">
    <property type="term" value="P:purine nucleotide biosynthetic process"/>
    <property type="evidence" value="ECO:0007669"/>
    <property type="project" value="UniProtKB-KW"/>
</dbReference>
<evidence type="ECO:0000313" key="13">
    <source>
        <dbReference type="EMBL" id="KAK4527771.1"/>
    </source>
</evidence>
<dbReference type="InterPro" id="IPR029055">
    <property type="entry name" value="Ntn_hydrolases_N"/>
</dbReference>
<keyword evidence="4 8" id="KW-0328">Glycosyltransferase</keyword>
<gene>
    <name evidence="13" type="ORF">GAYE_SCF43G5699</name>
</gene>
<dbReference type="GO" id="GO:0004044">
    <property type="term" value="F:amidophosphoribosyltransferase activity"/>
    <property type="evidence" value="ECO:0007669"/>
    <property type="project" value="UniProtKB-EC"/>
</dbReference>
<sequence>MEGRLEDHCNMNNGGITFVTSCTFSPKQRLAKSQRAKTFYGNSNNIGRQSSPAKLMFPGVITNNLFPLNMVSQGDHFHEECGVIGVWGIESAAKIAFYGLHALQHRGQEGAGITVVFNEKLYEYKNLGLVTEVFNDDILSELQGSAAIGHNRYSTSGEKSVRNVQPFTVELNGIQVSIAHNGNLTNANKIRSQLELRGSIFNTSSDTEVVLHLMATSLLASSCIEKNSQDALVRRLIDALSRVEGAYSILLLSPFGLVAVRDPLGFRPLVMGKMKDNSKNVIFASETCVFDLIGAEFVREVDPGEMIVVSKDGRIHSLFPFPSHTRKACIFEHIYFSRPSSIVFGRSVYMSRFRFGEILAEIAPVEADIVIPVPESGVPAALGYSAASGIPYQPGIMRSHYVGRTFIQPTQHIRDLSVRLKLSAVRSIIEHKRLVVVDDSIVRGTTSRKLVRMLRENGAKQVHVRIACPPITGSCYYGVDTPNTKELISHNMTNEEIRKYIDADSLAFLPLDQLHQFLGEESSSFCDACFSGNYPIPPLPVEDTTHDILSPML</sequence>
<feature type="binding site" evidence="11">
    <location>
        <position position="475"/>
    </location>
    <ligand>
        <name>[4Fe-4S] cluster</name>
        <dbReference type="ChEBI" id="CHEBI:49883"/>
    </ligand>
</feature>
<keyword evidence="10" id="KW-0479">Metal-binding</keyword>
<dbReference type="Gene3D" id="3.40.50.2020">
    <property type="match status" value="1"/>
</dbReference>
<dbReference type="EC" id="2.4.2.14" evidence="3 8"/>
<dbReference type="PIRSF" id="PIRSF000485">
    <property type="entry name" value="Amd_phspho_trans"/>
    <property type="match status" value="1"/>
</dbReference>
<evidence type="ECO:0000256" key="6">
    <source>
        <dbReference type="ARBA" id="ARBA00022755"/>
    </source>
</evidence>
<dbReference type="PROSITE" id="PS51278">
    <property type="entry name" value="GATASE_TYPE_2"/>
    <property type="match status" value="1"/>
</dbReference>
<comment type="catalytic activity">
    <reaction evidence="8">
        <text>5-phospho-beta-D-ribosylamine + L-glutamate + diphosphate = 5-phospho-alpha-D-ribose 1-diphosphate + L-glutamine + H2O</text>
        <dbReference type="Rhea" id="RHEA:14905"/>
        <dbReference type="ChEBI" id="CHEBI:15377"/>
        <dbReference type="ChEBI" id="CHEBI:29985"/>
        <dbReference type="ChEBI" id="CHEBI:33019"/>
        <dbReference type="ChEBI" id="CHEBI:58017"/>
        <dbReference type="ChEBI" id="CHEBI:58359"/>
        <dbReference type="ChEBI" id="CHEBI:58681"/>
        <dbReference type="EC" id="2.4.2.14"/>
    </reaction>
</comment>
<dbReference type="InterPro" id="IPR017932">
    <property type="entry name" value="GATase_2_dom"/>
</dbReference>
<protein>
    <recommendedName>
        <fullName evidence="3 8">Amidophosphoribosyltransferase</fullName>
        <shortName evidence="8">ATase</shortName>
        <ecNumber evidence="3 8">2.4.2.14</ecNumber>
    </recommendedName>
    <alternativeName>
        <fullName evidence="8">Glutamine phosphoribosylpyrophosphate amidotransferase</fullName>
    </alternativeName>
</protein>
<comment type="cofactor">
    <cofactor evidence="11">
        <name>[4Fe-4S] cluster</name>
        <dbReference type="ChEBI" id="CHEBI:49883"/>
    </cofactor>
    <text evidence="11">Binds 1 [4Fe-4S] cluster per subunit.</text>
</comment>
<dbReference type="NCBIfam" id="TIGR01134">
    <property type="entry name" value="purF"/>
    <property type="match status" value="1"/>
</dbReference>
<dbReference type="SUPFAM" id="SSF56235">
    <property type="entry name" value="N-terminal nucleophile aminohydrolases (Ntn hydrolases)"/>
    <property type="match status" value="1"/>
</dbReference>
<feature type="binding site" evidence="11">
    <location>
        <position position="529"/>
    </location>
    <ligand>
        <name>[4Fe-4S] cluster</name>
        <dbReference type="ChEBI" id="CHEBI:49883"/>
    </ligand>
</feature>
<dbReference type="CDD" id="cd06223">
    <property type="entry name" value="PRTases_typeI"/>
    <property type="match status" value="1"/>
</dbReference>
<feature type="domain" description="Glutamine amidotransferase type-2" evidence="12">
    <location>
        <begin position="81"/>
        <end position="312"/>
    </location>
</feature>
<dbReference type="Pfam" id="PF13522">
    <property type="entry name" value="GATase_6"/>
    <property type="match status" value="1"/>
</dbReference>
<dbReference type="GO" id="GO:0051536">
    <property type="term" value="F:iron-sulfur cluster binding"/>
    <property type="evidence" value="ECO:0007669"/>
    <property type="project" value="UniProtKB-KW"/>
</dbReference>
<evidence type="ECO:0000259" key="12">
    <source>
        <dbReference type="PROSITE" id="PS51278"/>
    </source>
</evidence>
<dbReference type="EMBL" id="JANCYU010000055">
    <property type="protein sequence ID" value="KAK4527771.1"/>
    <property type="molecule type" value="Genomic_DNA"/>
</dbReference>
<feature type="binding site" evidence="10">
    <location>
        <position position="376"/>
    </location>
    <ligand>
        <name>Mg(2+)</name>
        <dbReference type="ChEBI" id="CHEBI:18420"/>
    </ligand>
</feature>
<dbReference type="AlphaFoldDB" id="A0AAV9IK89"/>
<keyword evidence="11" id="KW-0408">Iron</keyword>
<feature type="binding site" evidence="11">
    <location>
        <position position="526"/>
    </location>
    <ligand>
        <name>[4Fe-4S] cluster</name>
        <dbReference type="ChEBI" id="CHEBI:49883"/>
    </ligand>
</feature>
<dbReference type="PROSITE" id="PS51257">
    <property type="entry name" value="PROKAR_LIPOPROTEIN"/>
    <property type="match status" value="1"/>
</dbReference>
<dbReference type="InterPro" id="IPR005854">
    <property type="entry name" value="PurF"/>
</dbReference>
<comment type="cofactor">
    <cofactor evidence="10">
        <name>Mg(2+)</name>
        <dbReference type="ChEBI" id="CHEBI:18420"/>
    </cofactor>
    <text evidence="10">Binds 1 Mg(2+) ion per subunit.</text>
</comment>
<dbReference type="Proteomes" id="UP001300502">
    <property type="component" value="Unassembled WGS sequence"/>
</dbReference>
<evidence type="ECO:0000256" key="3">
    <source>
        <dbReference type="ARBA" id="ARBA00011941"/>
    </source>
</evidence>
<feature type="active site" description="Nucleophile" evidence="9">
    <location>
        <position position="81"/>
    </location>
</feature>
<reference evidence="13 14" key="1">
    <citation type="submission" date="2022-07" db="EMBL/GenBank/DDBJ databases">
        <title>Genome-wide signatures of adaptation to extreme environments.</title>
        <authorList>
            <person name="Cho C.H."/>
            <person name="Yoon H.S."/>
        </authorList>
    </citation>
    <scope>NUCLEOTIDE SEQUENCE [LARGE SCALE GENOMIC DNA]</scope>
    <source>
        <strain evidence="13 14">108.79 E11</strain>
    </source>
</reference>
<evidence type="ECO:0000256" key="1">
    <source>
        <dbReference type="ARBA" id="ARBA00005209"/>
    </source>
</evidence>
<dbReference type="GO" id="GO:0009113">
    <property type="term" value="P:purine nucleobase biosynthetic process"/>
    <property type="evidence" value="ECO:0007669"/>
    <property type="project" value="InterPro"/>
</dbReference>
<feature type="binding site" evidence="11">
    <location>
        <position position="329"/>
    </location>
    <ligand>
        <name>[4Fe-4S] cluster</name>
        <dbReference type="ChEBI" id="CHEBI:49883"/>
    </ligand>
</feature>
<evidence type="ECO:0000256" key="7">
    <source>
        <dbReference type="ARBA" id="ARBA00022962"/>
    </source>
</evidence>
<keyword evidence="11" id="KW-0411">Iron-sulfur</keyword>
<organism evidence="13 14">
    <name type="scientific">Galdieria yellowstonensis</name>
    <dbReference type="NCBI Taxonomy" id="3028027"/>
    <lineage>
        <taxon>Eukaryota</taxon>
        <taxon>Rhodophyta</taxon>
        <taxon>Bangiophyceae</taxon>
        <taxon>Galdieriales</taxon>
        <taxon>Galdieriaceae</taxon>
        <taxon>Galdieria</taxon>
    </lineage>
</organism>
<feature type="binding site" evidence="10">
    <location>
        <position position="439"/>
    </location>
    <ligand>
        <name>Mg(2+)</name>
        <dbReference type="ChEBI" id="CHEBI:18420"/>
    </ligand>
</feature>
<keyword evidence="5 8" id="KW-0808">Transferase</keyword>
<dbReference type="CDD" id="cd00715">
    <property type="entry name" value="GPATase_N"/>
    <property type="match status" value="1"/>
</dbReference>
<keyword evidence="6 8" id="KW-0658">Purine biosynthesis</keyword>
<name>A0AAV9IK89_9RHOD</name>
<evidence type="ECO:0000313" key="14">
    <source>
        <dbReference type="Proteomes" id="UP001300502"/>
    </source>
</evidence>